<proteinExistence type="predicted"/>
<sequence length="70" mass="8239">MPLVPIEQRPVKHTIATAAIDELDVYEPSLHVNKELNPRRYSPSSRQEISEWLINRRRHRQFPAGNRRAP</sequence>
<accession>A0A1V3XZT4</accession>
<protein>
    <submittedName>
        <fullName evidence="2">Uncharacterized protein</fullName>
    </submittedName>
</protein>
<evidence type="ECO:0000313" key="4">
    <source>
        <dbReference type="Proteomes" id="UP000189229"/>
    </source>
</evidence>
<evidence type="ECO:0000313" key="1">
    <source>
        <dbReference type="EMBL" id="OOK82952.1"/>
    </source>
</evidence>
<dbReference type="AlphaFoldDB" id="A0A1V3XZT4"/>
<dbReference type="EMBL" id="MVBN01000001">
    <property type="protein sequence ID" value="OOK84011.1"/>
    <property type="molecule type" value="Genomic_DNA"/>
</dbReference>
<evidence type="ECO:0000313" key="3">
    <source>
        <dbReference type="Proteomes" id="UP000188532"/>
    </source>
</evidence>
<gene>
    <name evidence="2" type="ORF">BZL29_0755</name>
    <name evidence="1" type="ORF">BZL30_1177</name>
</gene>
<name>A0A1V3XZT4_MYCKA</name>
<comment type="caution">
    <text evidence="2">The sequence shown here is derived from an EMBL/GenBank/DDBJ whole genome shotgun (WGS) entry which is preliminary data.</text>
</comment>
<dbReference type="Proteomes" id="UP000189229">
    <property type="component" value="Unassembled WGS sequence"/>
</dbReference>
<dbReference type="EMBL" id="MVBM01000001">
    <property type="protein sequence ID" value="OOK82952.1"/>
    <property type="molecule type" value="Genomic_DNA"/>
</dbReference>
<reference evidence="3 4" key="1">
    <citation type="submission" date="2017-02" db="EMBL/GenBank/DDBJ databases">
        <title>Complete genome sequences of Mycobacterium kansasii strains isolated from rhesus macaques.</title>
        <authorList>
            <person name="Panda A."/>
            <person name="Nagaraj S."/>
            <person name="Zhao X."/>
            <person name="Tettelin H."/>
            <person name="Detolla L.J."/>
        </authorList>
    </citation>
    <scope>NUCLEOTIDE SEQUENCE [LARGE SCALE GENOMIC DNA]</scope>
    <source>
        <strain evidence="2 3">11-3469</strain>
        <strain evidence="1 4">11-3813</strain>
    </source>
</reference>
<dbReference type="Proteomes" id="UP000188532">
    <property type="component" value="Unassembled WGS sequence"/>
</dbReference>
<evidence type="ECO:0000313" key="2">
    <source>
        <dbReference type="EMBL" id="OOK84011.1"/>
    </source>
</evidence>
<organism evidence="2 3">
    <name type="scientific">Mycobacterium kansasii</name>
    <dbReference type="NCBI Taxonomy" id="1768"/>
    <lineage>
        <taxon>Bacteria</taxon>
        <taxon>Bacillati</taxon>
        <taxon>Actinomycetota</taxon>
        <taxon>Actinomycetes</taxon>
        <taxon>Mycobacteriales</taxon>
        <taxon>Mycobacteriaceae</taxon>
        <taxon>Mycobacterium</taxon>
    </lineage>
</organism>